<feature type="compositionally biased region" description="Acidic residues" evidence="1">
    <location>
        <begin position="481"/>
        <end position="509"/>
    </location>
</feature>
<protein>
    <recommendedName>
        <fullName evidence="4">F-box domain-containing protein</fullName>
    </recommendedName>
</protein>
<organism evidence="2 3">
    <name type="scientific">Rhodofomes roseus</name>
    <dbReference type="NCBI Taxonomy" id="34475"/>
    <lineage>
        <taxon>Eukaryota</taxon>
        <taxon>Fungi</taxon>
        <taxon>Dikarya</taxon>
        <taxon>Basidiomycota</taxon>
        <taxon>Agaricomycotina</taxon>
        <taxon>Agaricomycetes</taxon>
        <taxon>Polyporales</taxon>
        <taxon>Rhodofomes</taxon>
    </lineage>
</organism>
<sequence length="525" mass="58851">MVVGIQSLNDDVLVLIIALISRRDMKNLALTSRTVSSVARRRILSSLRLKAPINNLEFYNYMLEEDDGQRIQYLHKLTILCSLPSRRHEPADVYSPLATVLARARNLRALVVSELEGQLAVEGGSVLGDAIASLRGLRELELRCVATRGMALCERLACKPSAVRLTALSLHSIPNPRAEVQPAALAELEILRNASAIALHNFQLICDDDDEVPLPQPHAYRWNRARSLSLNNMDPVALAPLCPNLEYLQVAFWQTDDDGRGTTYGDDYHYTRTAEFTDDVQVACHLRVLDIYIKVNWNCEKSQIYDTITLTVRMTLPVVLSMQFHYGDTILWTELAELSEHADARLRYLDVLMHDDAGDAQMWLDECLPLFSDSDILCIRLRLVDQIDRDIEAEEFESMVDDEDELVGGHWEDIQNEAPQVIAKAIPSLRYVAVSSGYMVENDAAPVGSSFRGQVQWWRVVGDEEGSGVAGSDKGSRSVEADEEEEDSEDAESGEGEGLVEIDEEEGERIDEYLRSEAFAKTLKL</sequence>
<dbReference type="SUPFAM" id="SSF52047">
    <property type="entry name" value="RNI-like"/>
    <property type="match status" value="1"/>
</dbReference>
<dbReference type="AlphaFoldDB" id="A0A4Y9YCL2"/>
<reference evidence="2 3" key="1">
    <citation type="submission" date="2019-01" db="EMBL/GenBank/DDBJ databases">
        <title>Genome sequencing of the rare red list fungi Fomitopsis rosea.</title>
        <authorList>
            <person name="Buettner E."/>
            <person name="Kellner H."/>
        </authorList>
    </citation>
    <scope>NUCLEOTIDE SEQUENCE [LARGE SCALE GENOMIC DNA]</scope>
    <source>
        <strain evidence="2 3">DSM 105464</strain>
    </source>
</reference>
<dbReference type="STRING" id="34475.A0A4Y9YCL2"/>
<comment type="caution">
    <text evidence="2">The sequence shown here is derived from an EMBL/GenBank/DDBJ whole genome shotgun (WGS) entry which is preliminary data.</text>
</comment>
<evidence type="ECO:0000256" key="1">
    <source>
        <dbReference type="SAM" id="MobiDB-lite"/>
    </source>
</evidence>
<feature type="region of interest" description="Disordered" evidence="1">
    <location>
        <begin position="465"/>
        <end position="513"/>
    </location>
</feature>
<dbReference type="Proteomes" id="UP000298390">
    <property type="component" value="Unassembled WGS sequence"/>
</dbReference>
<evidence type="ECO:0000313" key="2">
    <source>
        <dbReference type="EMBL" id="TFY60264.1"/>
    </source>
</evidence>
<name>A0A4Y9YCL2_9APHY</name>
<gene>
    <name evidence="2" type="ORF">EVJ58_g5267</name>
</gene>
<accession>A0A4Y9YCL2</accession>
<dbReference type="EMBL" id="SEKV01000263">
    <property type="protein sequence ID" value="TFY60264.1"/>
    <property type="molecule type" value="Genomic_DNA"/>
</dbReference>
<proteinExistence type="predicted"/>
<evidence type="ECO:0008006" key="4">
    <source>
        <dbReference type="Google" id="ProtNLM"/>
    </source>
</evidence>
<evidence type="ECO:0000313" key="3">
    <source>
        <dbReference type="Proteomes" id="UP000298390"/>
    </source>
</evidence>